<dbReference type="AlphaFoldDB" id="A0A0C5B5S7"/>
<evidence type="ECO:0000256" key="1">
    <source>
        <dbReference type="SAM" id="Phobius"/>
    </source>
</evidence>
<dbReference type="EMBL" id="KM999981">
    <property type="protein sequence ID" value="AJM71456.1"/>
    <property type="molecule type" value="mRNA"/>
</dbReference>
<keyword evidence="1" id="KW-1133">Transmembrane helix</keyword>
<organism evidence="2">
    <name type="scientific">Aedes aegypti</name>
    <name type="common">Yellowfever mosquito</name>
    <name type="synonym">Culex aegypti</name>
    <dbReference type="NCBI Taxonomy" id="7159"/>
    <lineage>
        <taxon>Eukaryota</taxon>
        <taxon>Metazoa</taxon>
        <taxon>Ecdysozoa</taxon>
        <taxon>Arthropoda</taxon>
        <taxon>Hexapoda</taxon>
        <taxon>Insecta</taxon>
        <taxon>Pterygota</taxon>
        <taxon>Neoptera</taxon>
        <taxon>Endopterygota</taxon>
        <taxon>Diptera</taxon>
        <taxon>Nematocera</taxon>
        <taxon>Culicoidea</taxon>
        <taxon>Culicidae</taxon>
        <taxon>Culicinae</taxon>
        <taxon>Aedini</taxon>
        <taxon>Aedes</taxon>
        <taxon>Stegomyia</taxon>
    </lineage>
</organism>
<feature type="transmembrane region" description="Helical" evidence="1">
    <location>
        <begin position="15"/>
        <end position="34"/>
    </location>
</feature>
<reference evidence="2" key="1">
    <citation type="submission" date="2014-10" db="EMBL/GenBank/DDBJ databases">
        <authorList>
            <person name="Zhu S."/>
            <person name="Gao B."/>
        </authorList>
    </citation>
    <scope>NUCLEOTIDE SEQUENCE</scope>
</reference>
<accession>A0A0C5B5S7</accession>
<proteinExistence type="evidence at transcript level"/>
<name>A0A0C5B5S7_AEDAE</name>
<keyword evidence="1" id="KW-0472">Membrane</keyword>
<protein>
    <submittedName>
        <fullName evidence="2">Aedes aegypti aepin-5 mRNA</fullName>
    </submittedName>
</protein>
<sequence>MRFHQLKGFLTLNRGMLHVWLLMSLFGFALLEITEDRIIYYNPKDKDGVTTMVYSNIFTAPLKCPPGFGLDMFNRCRKLIF</sequence>
<evidence type="ECO:0000313" key="2">
    <source>
        <dbReference type="EMBL" id="AJM71456.1"/>
    </source>
</evidence>
<keyword evidence="1" id="KW-0812">Transmembrane</keyword>